<evidence type="ECO:0000259" key="2">
    <source>
        <dbReference type="Pfam" id="PF07985"/>
    </source>
</evidence>
<evidence type="ECO:0000313" key="3">
    <source>
        <dbReference type="EMBL" id="PGH04231.1"/>
    </source>
</evidence>
<reference evidence="3 4" key="1">
    <citation type="submission" date="2017-10" db="EMBL/GenBank/DDBJ databases">
        <title>Comparative genomics in systemic dimorphic fungi from Ajellomycetaceae.</title>
        <authorList>
            <person name="Munoz J.F."/>
            <person name="Mcewen J.G."/>
            <person name="Clay O.K."/>
            <person name="Cuomo C.A."/>
        </authorList>
    </citation>
    <scope>NUCLEOTIDE SEQUENCE [LARGE SCALE GENOMIC DNA]</scope>
    <source>
        <strain evidence="3 4">UAMH130</strain>
    </source>
</reference>
<gene>
    <name evidence="3" type="ORF">GX51_03576</name>
</gene>
<dbReference type="PANTHER" id="PTHR42080:SF3">
    <property type="entry name" value="SRR1-LIKE DOMAIN-CONTAINING PROTEIN"/>
    <property type="match status" value="1"/>
</dbReference>
<evidence type="ECO:0000256" key="1">
    <source>
        <dbReference type="SAM" id="MobiDB-lite"/>
    </source>
</evidence>
<feature type="region of interest" description="Disordered" evidence="1">
    <location>
        <begin position="1"/>
        <end position="25"/>
    </location>
</feature>
<dbReference type="Pfam" id="PF07985">
    <property type="entry name" value="SRR1"/>
    <property type="match status" value="1"/>
</dbReference>
<evidence type="ECO:0000313" key="4">
    <source>
        <dbReference type="Proteomes" id="UP000224080"/>
    </source>
</evidence>
<name>A0A2B7X633_9EURO</name>
<keyword evidence="4" id="KW-1185">Reference proteome</keyword>
<comment type="caution">
    <text evidence="3">The sequence shown here is derived from an EMBL/GenBank/DDBJ whole genome shotgun (WGS) entry which is preliminary data.</text>
</comment>
<dbReference type="OrthoDB" id="5230585at2759"/>
<feature type="domain" description="SRR1-like" evidence="2">
    <location>
        <begin position="162"/>
        <end position="279"/>
    </location>
</feature>
<dbReference type="PANTHER" id="PTHR42080">
    <property type="entry name" value="SRR1 DOMAIN-CONTAINING PROTEIN"/>
    <property type="match status" value="1"/>
</dbReference>
<protein>
    <recommendedName>
        <fullName evidence="2">SRR1-like domain-containing protein</fullName>
    </recommendedName>
</protein>
<accession>A0A2B7X633</accession>
<sequence>MTDTNHTTHPPEGSLVGDRDSTTGETPVDVISIARDRYDNCKPIFTKDAMRDFSRQLKAVVDGQSSVISVRGLDGRMRVFQVSPDREPKMEFNPIQDLGRLGVYQLEIFPTIDTELSVGYTREQIGRNIQPMEKVEPYFKQTVTKWEATTACQHLKATLKGLLQRNPNVRKIDKIVAYACGSLSRFETEESGSYPSLEPRPHYQHALVMTLLNVLQNERTDRDTEQIQCYLQDPIYTDPEKEMLAQFNLEVVDSPEGFLLTDDSTAVLSFAPDVPAKQIVLDISIPSVIIWFKSDEDDLSVPWADPDSPRARRLIDEYYDVVDFQDHESRFGTSFYVKRAST</sequence>
<dbReference type="AlphaFoldDB" id="A0A2B7X633"/>
<dbReference type="InterPro" id="IPR012942">
    <property type="entry name" value="SRR1-like"/>
</dbReference>
<dbReference type="EMBL" id="PDNC01000040">
    <property type="protein sequence ID" value="PGH04231.1"/>
    <property type="molecule type" value="Genomic_DNA"/>
</dbReference>
<proteinExistence type="predicted"/>
<organism evidence="3 4">
    <name type="scientific">Blastomyces parvus</name>
    <dbReference type="NCBI Taxonomy" id="2060905"/>
    <lineage>
        <taxon>Eukaryota</taxon>
        <taxon>Fungi</taxon>
        <taxon>Dikarya</taxon>
        <taxon>Ascomycota</taxon>
        <taxon>Pezizomycotina</taxon>
        <taxon>Eurotiomycetes</taxon>
        <taxon>Eurotiomycetidae</taxon>
        <taxon>Onygenales</taxon>
        <taxon>Ajellomycetaceae</taxon>
        <taxon>Blastomyces</taxon>
    </lineage>
</organism>
<dbReference type="Proteomes" id="UP000224080">
    <property type="component" value="Unassembled WGS sequence"/>
</dbReference>